<evidence type="ECO:0000256" key="5">
    <source>
        <dbReference type="ARBA" id="ARBA00022840"/>
    </source>
</evidence>
<evidence type="ECO:0000313" key="12">
    <source>
        <dbReference type="Proteomes" id="UP000054773"/>
    </source>
</evidence>
<proteinExistence type="inferred from homology"/>
<dbReference type="EMBL" id="LNYA01000032">
    <property type="protein sequence ID" value="KTC95675.1"/>
    <property type="molecule type" value="Genomic_DNA"/>
</dbReference>
<comment type="similarity">
    <text evidence="2">Belongs to the asparagine synthetase family.</text>
</comment>
<evidence type="ECO:0000256" key="8">
    <source>
        <dbReference type="PIRSR" id="PIRSR001589-1"/>
    </source>
</evidence>
<dbReference type="GO" id="GO:0005524">
    <property type="term" value="F:ATP binding"/>
    <property type="evidence" value="ECO:0007669"/>
    <property type="project" value="UniProtKB-KW"/>
</dbReference>
<dbReference type="PANTHER" id="PTHR43284:SF1">
    <property type="entry name" value="ASPARAGINE SYNTHETASE"/>
    <property type="match status" value="1"/>
</dbReference>
<dbReference type="PATRIC" id="fig|448.7.peg.2067"/>
<evidence type="ECO:0000256" key="6">
    <source>
        <dbReference type="ARBA" id="ARBA00022962"/>
    </source>
</evidence>
<evidence type="ECO:0000256" key="7">
    <source>
        <dbReference type="ARBA" id="ARBA00048741"/>
    </source>
</evidence>
<dbReference type="InterPro" id="IPR051786">
    <property type="entry name" value="ASN_synthetase/amidase"/>
</dbReference>
<dbReference type="CDD" id="cd01991">
    <property type="entry name" value="Asn_synthase_B_C"/>
    <property type="match status" value="1"/>
</dbReference>
<dbReference type="CDD" id="cd00712">
    <property type="entry name" value="AsnB"/>
    <property type="match status" value="1"/>
</dbReference>
<name>A0A0W0TJJ0_LEGER</name>
<dbReference type="GO" id="GO:0006529">
    <property type="term" value="P:asparagine biosynthetic process"/>
    <property type="evidence" value="ECO:0007669"/>
    <property type="project" value="UniProtKB-KW"/>
</dbReference>
<evidence type="ECO:0000256" key="9">
    <source>
        <dbReference type="PIRSR" id="PIRSR001589-2"/>
    </source>
</evidence>
<dbReference type="RefSeq" id="WP_058527115.1">
    <property type="nucleotide sequence ID" value="NZ_CAAAHY010000014.1"/>
</dbReference>
<dbReference type="Pfam" id="PF00733">
    <property type="entry name" value="Asn_synthase"/>
    <property type="match status" value="1"/>
</dbReference>
<dbReference type="InterPro" id="IPR033738">
    <property type="entry name" value="AsnB_N"/>
</dbReference>
<dbReference type="EC" id="6.3.5.4" evidence="3"/>
<dbReference type="InterPro" id="IPR001962">
    <property type="entry name" value="Asn_synthase"/>
</dbReference>
<dbReference type="SUPFAM" id="SSF52402">
    <property type="entry name" value="Adenine nucleotide alpha hydrolases-like"/>
    <property type="match status" value="1"/>
</dbReference>
<dbReference type="AlphaFoldDB" id="A0A0W0TJJ0"/>
<dbReference type="PIRSF" id="PIRSF001589">
    <property type="entry name" value="Asn_synthetase_glu-h"/>
    <property type="match status" value="1"/>
</dbReference>
<dbReference type="SUPFAM" id="SSF56235">
    <property type="entry name" value="N-terminal nucleophile aminohydrolases (Ntn hydrolases)"/>
    <property type="match status" value="1"/>
</dbReference>
<evidence type="ECO:0000259" key="10">
    <source>
        <dbReference type="PROSITE" id="PS51278"/>
    </source>
</evidence>
<dbReference type="InterPro" id="IPR014729">
    <property type="entry name" value="Rossmann-like_a/b/a_fold"/>
</dbReference>
<dbReference type="Pfam" id="PF13537">
    <property type="entry name" value="GATase_7"/>
    <property type="match status" value="1"/>
</dbReference>
<reference evidence="11 12" key="1">
    <citation type="submission" date="2015-11" db="EMBL/GenBank/DDBJ databases">
        <title>Genomic analysis of 38 Legionella species identifies large and diverse effector repertoires.</title>
        <authorList>
            <person name="Burstein D."/>
            <person name="Amaro F."/>
            <person name="Zusman T."/>
            <person name="Lifshitz Z."/>
            <person name="Cohen O."/>
            <person name="Gilbert J.A."/>
            <person name="Pupko T."/>
            <person name="Shuman H.A."/>
            <person name="Segal G."/>
        </authorList>
    </citation>
    <scope>NUCLEOTIDE SEQUENCE [LARGE SCALE GENOMIC DNA]</scope>
    <source>
        <strain evidence="11 12">SE-32A-C8</strain>
    </source>
</reference>
<comment type="pathway">
    <text evidence="1">Amino-acid biosynthesis; L-asparagine biosynthesis; L-asparagine from L-aspartate (L-Gln route): step 1/1.</text>
</comment>
<comment type="catalytic activity">
    <reaction evidence="7">
        <text>L-aspartate + L-glutamine + ATP + H2O = L-asparagine + L-glutamate + AMP + diphosphate + H(+)</text>
        <dbReference type="Rhea" id="RHEA:12228"/>
        <dbReference type="ChEBI" id="CHEBI:15377"/>
        <dbReference type="ChEBI" id="CHEBI:15378"/>
        <dbReference type="ChEBI" id="CHEBI:29985"/>
        <dbReference type="ChEBI" id="CHEBI:29991"/>
        <dbReference type="ChEBI" id="CHEBI:30616"/>
        <dbReference type="ChEBI" id="CHEBI:33019"/>
        <dbReference type="ChEBI" id="CHEBI:58048"/>
        <dbReference type="ChEBI" id="CHEBI:58359"/>
        <dbReference type="ChEBI" id="CHEBI:456215"/>
        <dbReference type="EC" id="6.3.5.4"/>
    </reaction>
</comment>
<keyword evidence="11" id="KW-0436">Ligase</keyword>
<accession>A0A0W0TJJ0</accession>
<dbReference type="Gene3D" id="3.60.20.10">
    <property type="entry name" value="Glutamine Phosphoribosylpyrophosphate, subunit 1, domain 1"/>
    <property type="match status" value="1"/>
</dbReference>
<keyword evidence="5 9" id="KW-0067">ATP-binding</keyword>
<evidence type="ECO:0000256" key="3">
    <source>
        <dbReference type="ARBA" id="ARBA00012737"/>
    </source>
</evidence>
<dbReference type="NCBIfam" id="TIGR01536">
    <property type="entry name" value="asn_synth_AEB"/>
    <property type="match status" value="1"/>
</dbReference>
<gene>
    <name evidence="11" type="ORF">Lery_1970</name>
</gene>
<dbReference type="InterPro" id="IPR006426">
    <property type="entry name" value="Asn_synth_AEB"/>
</dbReference>
<evidence type="ECO:0000313" key="11">
    <source>
        <dbReference type="EMBL" id="KTC95675.1"/>
    </source>
</evidence>
<sequence>MCGIAGIFNLKAAAVEQLEKKLQVMNKLIAHRGPDDEGIWTNKHKTLGLAHRRLSIIDLSQHAHQPMVAPTGDVIVYNGEIYNHVELRQALAAHWTFTTRSDTEVILAAYKVYGVDCVKHFKGMFAFAIWDGEKLFCARDHFGIKPFYYTEQDHAFYFASESKALLPFLPSIKTERQSFAEYITFQYPMGNRTLFKGVHQLEPAHAMVISAEGKKVWRFWDVHYHIDYDHTPKYFYNKLEEILHESVKLHTRADVNIGAYVSGGVDSSLIGILATQQKGEALPFFHGRFLEDKAYDESEYAQYAAQLCGTKLQVRDITSQDFADMFRKIIYHLDFPVAGPGVFPQYMVSEMASRQVKVVLGGQGGDEIFGGYARYLIAYFEQCMKAAIEGNYKKGNFVVTAESIIPNLEVLNAYKPLLKRFWSHGLFEPLEKRYFTLVDRGMDLDGEVTLTAAERGHVYNKFIEVFNAAKFEKAESYFDSMTHFDFKCLLPSLLHVEDRVSMAHGLEARVPFLYYPLIEFAATVPANVKFADGRMKHMLKQTFANVLPKQILNRKDKMGFPVPLNEWIRGDLKEFVFDILHTGLSRKDNFIDYQRIINTIDDSGKFSRKVWGFLCYEMWHQVFHDQAHTYRAMLNHNNEYATIGEK</sequence>
<dbReference type="GO" id="GO:0004066">
    <property type="term" value="F:asparagine synthase (glutamine-hydrolyzing) activity"/>
    <property type="evidence" value="ECO:0007669"/>
    <property type="project" value="UniProtKB-EC"/>
</dbReference>
<dbReference type="STRING" id="448.Lery_1970"/>
<comment type="caution">
    <text evidence="11">The sequence shown here is derived from an EMBL/GenBank/DDBJ whole genome shotgun (WGS) entry which is preliminary data.</text>
</comment>
<feature type="domain" description="Glutamine amidotransferase type-2" evidence="10">
    <location>
        <begin position="2"/>
        <end position="212"/>
    </location>
</feature>
<dbReference type="PANTHER" id="PTHR43284">
    <property type="entry name" value="ASPARAGINE SYNTHETASE (GLUTAMINE-HYDROLYZING)"/>
    <property type="match status" value="1"/>
</dbReference>
<evidence type="ECO:0000256" key="4">
    <source>
        <dbReference type="ARBA" id="ARBA00022741"/>
    </source>
</evidence>
<dbReference type="InterPro" id="IPR017932">
    <property type="entry name" value="GATase_2_dom"/>
</dbReference>
<keyword evidence="8" id="KW-0028">Amino-acid biosynthesis</keyword>
<evidence type="ECO:0000256" key="2">
    <source>
        <dbReference type="ARBA" id="ARBA00005752"/>
    </source>
</evidence>
<keyword evidence="12" id="KW-1185">Reference proteome</keyword>
<dbReference type="Proteomes" id="UP000054773">
    <property type="component" value="Unassembled WGS sequence"/>
</dbReference>
<dbReference type="PROSITE" id="PS51278">
    <property type="entry name" value="GATASE_TYPE_2"/>
    <property type="match status" value="1"/>
</dbReference>
<feature type="active site" description="For GATase activity" evidence="8">
    <location>
        <position position="2"/>
    </location>
</feature>
<keyword evidence="6 8" id="KW-0315">Glutamine amidotransferase</keyword>
<dbReference type="GO" id="GO:0005829">
    <property type="term" value="C:cytosol"/>
    <property type="evidence" value="ECO:0007669"/>
    <property type="project" value="TreeGrafter"/>
</dbReference>
<dbReference type="InterPro" id="IPR029055">
    <property type="entry name" value="Ntn_hydrolases_N"/>
</dbReference>
<dbReference type="Gene3D" id="3.40.50.620">
    <property type="entry name" value="HUPs"/>
    <property type="match status" value="1"/>
</dbReference>
<feature type="binding site" evidence="9">
    <location>
        <position position="102"/>
    </location>
    <ligand>
        <name>L-glutamine</name>
        <dbReference type="ChEBI" id="CHEBI:58359"/>
    </ligand>
</feature>
<keyword evidence="4 9" id="KW-0547">Nucleotide-binding</keyword>
<keyword evidence="8" id="KW-0061">Asparagine biosynthesis</keyword>
<protein>
    <recommendedName>
        <fullName evidence="3">asparagine synthase (glutamine-hydrolyzing)</fullName>
        <ecNumber evidence="3">6.3.5.4</ecNumber>
    </recommendedName>
</protein>
<evidence type="ECO:0000256" key="1">
    <source>
        <dbReference type="ARBA" id="ARBA00005187"/>
    </source>
</evidence>
<organism evidence="11 12">
    <name type="scientific">Legionella erythra</name>
    <dbReference type="NCBI Taxonomy" id="448"/>
    <lineage>
        <taxon>Bacteria</taxon>
        <taxon>Pseudomonadati</taxon>
        <taxon>Pseudomonadota</taxon>
        <taxon>Gammaproteobacteria</taxon>
        <taxon>Legionellales</taxon>
        <taxon>Legionellaceae</taxon>
        <taxon>Legionella</taxon>
    </lineage>
</organism>
<dbReference type="OrthoDB" id="9763290at2"/>